<dbReference type="AlphaFoldDB" id="A0ABD0ZA53"/>
<dbReference type="Proteomes" id="UP001558652">
    <property type="component" value="Unassembled WGS sequence"/>
</dbReference>
<protein>
    <submittedName>
        <fullName evidence="1">Uncharacterized protein</fullName>
    </submittedName>
</protein>
<dbReference type="Gene3D" id="3.30.420.10">
    <property type="entry name" value="Ribonuclease H-like superfamily/Ribonuclease H"/>
    <property type="match status" value="1"/>
</dbReference>
<reference evidence="1 2" key="1">
    <citation type="submission" date="2024-07" db="EMBL/GenBank/DDBJ databases">
        <title>Chromosome-level genome assembly of the water stick insect Ranatra chinensis (Heteroptera: Nepidae).</title>
        <authorList>
            <person name="Liu X."/>
        </authorList>
    </citation>
    <scope>NUCLEOTIDE SEQUENCE [LARGE SCALE GENOMIC DNA]</scope>
    <source>
        <strain evidence="1">Cailab_2021Rc</strain>
        <tissue evidence="1">Muscle</tissue>
    </source>
</reference>
<sequence length="284" mass="31524">MASKRRNMFYKNKKQGTTEIVNGAHRSGIGGRQGRGNGGNTDLTKYFAQPPVPPHTVLRPRISFPRTQTKSCLQPTADKVPQALSRINGRAPSSTCGSLKELLGGKRFSKDGEVKETVEKWLCGVERSVFDGSIKKLAPRLKKCIEVEGSIEEEFLVAAMFLLTLIRLFAIVACGIPNIQTRFLCVKLNNARALVESLGAIFSVEKMRVNRITTASSAIRPKSLKRVWKEQQAGDNGKRNVYRDILFGYTPKSLTYPTGFEECLKCPIINCYRIGWLTVGNVAI</sequence>
<keyword evidence="2" id="KW-1185">Reference proteome</keyword>
<evidence type="ECO:0000313" key="2">
    <source>
        <dbReference type="Proteomes" id="UP001558652"/>
    </source>
</evidence>
<proteinExistence type="predicted"/>
<dbReference type="InterPro" id="IPR036397">
    <property type="entry name" value="RNaseH_sf"/>
</dbReference>
<evidence type="ECO:0000313" key="1">
    <source>
        <dbReference type="EMBL" id="KAL1132224.1"/>
    </source>
</evidence>
<accession>A0ABD0ZA53</accession>
<name>A0ABD0ZA53_9HEMI</name>
<comment type="caution">
    <text evidence="1">The sequence shown here is derived from an EMBL/GenBank/DDBJ whole genome shotgun (WGS) entry which is preliminary data.</text>
</comment>
<dbReference type="EMBL" id="JBFDAA010000005">
    <property type="protein sequence ID" value="KAL1132224.1"/>
    <property type="molecule type" value="Genomic_DNA"/>
</dbReference>
<gene>
    <name evidence="1" type="ORF">AAG570_010181</name>
</gene>
<organism evidence="1 2">
    <name type="scientific">Ranatra chinensis</name>
    <dbReference type="NCBI Taxonomy" id="642074"/>
    <lineage>
        <taxon>Eukaryota</taxon>
        <taxon>Metazoa</taxon>
        <taxon>Ecdysozoa</taxon>
        <taxon>Arthropoda</taxon>
        <taxon>Hexapoda</taxon>
        <taxon>Insecta</taxon>
        <taxon>Pterygota</taxon>
        <taxon>Neoptera</taxon>
        <taxon>Paraneoptera</taxon>
        <taxon>Hemiptera</taxon>
        <taxon>Heteroptera</taxon>
        <taxon>Panheteroptera</taxon>
        <taxon>Nepomorpha</taxon>
        <taxon>Nepidae</taxon>
        <taxon>Ranatrinae</taxon>
        <taxon>Ranatra</taxon>
    </lineage>
</organism>